<protein>
    <recommendedName>
        <fullName evidence="3">TolC family protein</fullName>
    </recommendedName>
</protein>
<sequence length="101" mass="11356">MRPLLVILLSLSLLSACKKEEVVSEAVRIRQEIQRVTGSNTDMVVRAYTTAQALQGEANSLQIEEDFVVINQVHYNLARLVSYRYFPAGNGALRPALNLYF</sequence>
<evidence type="ECO:0008006" key="3">
    <source>
        <dbReference type="Google" id="ProtNLM"/>
    </source>
</evidence>
<accession>A0ABS3JTJ3</accession>
<dbReference type="PROSITE" id="PS51257">
    <property type="entry name" value="PROKAR_LIPOPROTEIN"/>
    <property type="match status" value="1"/>
</dbReference>
<keyword evidence="2" id="KW-1185">Reference proteome</keyword>
<proteinExistence type="predicted"/>
<name>A0ABS3JTJ3_9BACT</name>
<comment type="caution">
    <text evidence="1">The sequence shown here is derived from an EMBL/GenBank/DDBJ whole genome shotgun (WGS) entry which is preliminary data.</text>
</comment>
<organism evidence="1 2">
    <name type="scientific">Fibrella forsythiae</name>
    <dbReference type="NCBI Taxonomy" id="2817061"/>
    <lineage>
        <taxon>Bacteria</taxon>
        <taxon>Pseudomonadati</taxon>
        <taxon>Bacteroidota</taxon>
        <taxon>Cytophagia</taxon>
        <taxon>Cytophagales</taxon>
        <taxon>Spirosomataceae</taxon>
        <taxon>Fibrella</taxon>
    </lineage>
</organism>
<gene>
    <name evidence="1" type="ORF">J2I46_32505</name>
</gene>
<evidence type="ECO:0000313" key="2">
    <source>
        <dbReference type="Proteomes" id="UP000664628"/>
    </source>
</evidence>
<dbReference type="EMBL" id="JAFMYW010000042">
    <property type="protein sequence ID" value="MBO0953335.1"/>
    <property type="molecule type" value="Genomic_DNA"/>
</dbReference>
<evidence type="ECO:0000313" key="1">
    <source>
        <dbReference type="EMBL" id="MBO0953335.1"/>
    </source>
</evidence>
<dbReference type="Proteomes" id="UP000664628">
    <property type="component" value="Unassembled WGS sequence"/>
</dbReference>
<dbReference type="RefSeq" id="WP_207333287.1">
    <property type="nucleotide sequence ID" value="NZ_JAFMYW010000042.1"/>
</dbReference>
<reference evidence="1 2" key="1">
    <citation type="submission" date="2021-03" db="EMBL/GenBank/DDBJ databases">
        <title>Fibrella sp. HMF5405 genome sequencing and assembly.</title>
        <authorList>
            <person name="Kang H."/>
            <person name="Kim H."/>
            <person name="Bae S."/>
            <person name="Joh K."/>
        </authorList>
    </citation>
    <scope>NUCLEOTIDE SEQUENCE [LARGE SCALE GENOMIC DNA]</scope>
    <source>
        <strain evidence="1 2">HMF5405</strain>
    </source>
</reference>